<dbReference type="Gene3D" id="1.10.287.130">
    <property type="match status" value="1"/>
</dbReference>
<dbReference type="RefSeq" id="WP_211550668.1">
    <property type="nucleotide sequence ID" value="NZ_JAGTUF010000018.1"/>
</dbReference>
<dbReference type="GO" id="GO:0016301">
    <property type="term" value="F:kinase activity"/>
    <property type="evidence" value="ECO:0007669"/>
    <property type="project" value="UniProtKB-KW"/>
</dbReference>
<comment type="catalytic activity">
    <reaction evidence="1">
        <text>ATP + protein L-histidine = ADP + protein N-phospho-L-histidine.</text>
        <dbReference type="EC" id="2.7.13.3"/>
    </reaction>
</comment>
<feature type="domain" description="Response regulatory" evidence="11">
    <location>
        <begin position="23"/>
        <end position="147"/>
    </location>
</feature>
<evidence type="ECO:0000256" key="5">
    <source>
        <dbReference type="ARBA" id="ARBA00022777"/>
    </source>
</evidence>
<dbReference type="Pfam" id="PF00512">
    <property type="entry name" value="HisKA"/>
    <property type="match status" value="1"/>
</dbReference>
<evidence type="ECO:0000256" key="1">
    <source>
        <dbReference type="ARBA" id="ARBA00000085"/>
    </source>
</evidence>
<evidence type="ECO:0000256" key="3">
    <source>
        <dbReference type="ARBA" id="ARBA00022553"/>
    </source>
</evidence>
<dbReference type="PRINTS" id="PR00344">
    <property type="entry name" value="BCTRLSENSOR"/>
</dbReference>
<dbReference type="SMART" id="SM00448">
    <property type="entry name" value="REC"/>
    <property type="match status" value="1"/>
</dbReference>
<evidence type="ECO:0000259" key="10">
    <source>
        <dbReference type="PROSITE" id="PS50109"/>
    </source>
</evidence>
<name>A0ABS5IFJ7_9PROT</name>
<feature type="region of interest" description="Disordered" evidence="9">
    <location>
        <begin position="412"/>
        <end position="444"/>
    </location>
</feature>
<dbReference type="InterPro" id="IPR050736">
    <property type="entry name" value="Sensor_HK_Regulatory"/>
</dbReference>
<keyword evidence="3 7" id="KW-0597">Phosphoprotein</keyword>
<reference evidence="12 13" key="1">
    <citation type="submission" date="2021-04" db="EMBL/GenBank/DDBJ databases">
        <title>Magnetospirillum sulfuroxidans sp. nov., a facultative chemolithoautotrophic sulfur-oxidizing alphaproteobacterium isolated from freshwater sediment and proposals for Paramagetospirillum gen. nov., and Magnetospirillaceae fam. nov.</title>
        <authorList>
            <person name="Koziaeva V."/>
            <person name="Geelhoed J.S."/>
            <person name="Sorokin D.Y."/>
            <person name="Grouzdev D.S."/>
        </authorList>
    </citation>
    <scope>NUCLEOTIDE SEQUENCE [LARGE SCALE GENOMIC DNA]</scope>
    <source>
        <strain evidence="12 13">J10</strain>
    </source>
</reference>
<dbReference type="InterPro" id="IPR001789">
    <property type="entry name" value="Sig_transdc_resp-reg_receiver"/>
</dbReference>
<sequence length="444" mass="48601">MGRAAPLVLRDKGRQGPKLPPWSVLVVDDDDQVHAMTRVLLRDFTFEGRGFEMISAHSAAEATELLARNPSIPVALLDVVMESPDAGLRLVRQVREDLGNHEIRIILRTGQPGEAPERDVVVAYDVNDYKSKSELTAQKLFTALVGALRAWRDIETINSLNQRLAEANEQLEQKVAGRTAELMESRDALARAKERAEVALERETAAKGQLRQFLSMVSHEFRTPLAIIDSAAQMLMMRAQRVDSGMLTRLETIRGAVGRLIDLIGTCLADEQLETGRMIMQEQVLDLAPVLRAAVSHHQAASGGRQVVLDMGRATRVWGDPNLLPLVVNNLISNALKYSTDAPVDVRLRANHGGVALTVRDRGIGIPAVDLPRVFERFYRAGNAHKLSGSGIGLHMVRQIVDLHGGSIQIGSSEGEGTTVTVHLRSPPRDQQGGDRSLEPGGIR</sequence>
<dbReference type="InterPro" id="IPR003594">
    <property type="entry name" value="HATPase_dom"/>
</dbReference>
<keyword evidence="4" id="KW-0808">Transferase</keyword>
<evidence type="ECO:0000313" key="12">
    <source>
        <dbReference type="EMBL" id="MBR9973187.1"/>
    </source>
</evidence>
<dbReference type="SUPFAM" id="SSF52172">
    <property type="entry name" value="CheY-like"/>
    <property type="match status" value="1"/>
</dbReference>
<keyword evidence="13" id="KW-1185">Reference proteome</keyword>
<evidence type="ECO:0000259" key="11">
    <source>
        <dbReference type="PROSITE" id="PS50110"/>
    </source>
</evidence>
<dbReference type="Gene3D" id="3.40.50.2300">
    <property type="match status" value="1"/>
</dbReference>
<dbReference type="InterPro" id="IPR011006">
    <property type="entry name" value="CheY-like_superfamily"/>
</dbReference>
<dbReference type="SUPFAM" id="SSF55874">
    <property type="entry name" value="ATPase domain of HSP90 chaperone/DNA topoisomerase II/histidine kinase"/>
    <property type="match status" value="1"/>
</dbReference>
<feature type="coiled-coil region" evidence="8">
    <location>
        <begin position="154"/>
        <end position="206"/>
    </location>
</feature>
<dbReference type="InterPro" id="IPR003661">
    <property type="entry name" value="HisK_dim/P_dom"/>
</dbReference>
<dbReference type="PANTHER" id="PTHR43711:SF1">
    <property type="entry name" value="HISTIDINE KINASE 1"/>
    <property type="match status" value="1"/>
</dbReference>
<dbReference type="Proteomes" id="UP000680714">
    <property type="component" value="Unassembled WGS sequence"/>
</dbReference>
<dbReference type="InterPro" id="IPR005467">
    <property type="entry name" value="His_kinase_dom"/>
</dbReference>
<dbReference type="InterPro" id="IPR004358">
    <property type="entry name" value="Sig_transdc_His_kin-like_C"/>
</dbReference>
<dbReference type="InterPro" id="IPR036890">
    <property type="entry name" value="HATPase_C_sf"/>
</dbReference>
<evidence type="ECO:0000256" key="7">
    <source>
        <dbReference type="PROSITE-ProRule" id="PRU00169"/>
    </source>
</evidence>
<dbReference type="SUPFAM" id="SSF47384">
    <property type="entry name" value="Homodimeric domain of signal transducing histidine kinase"/>
    <property type="match status" value="1"/>
</dbReference>
<dbReference type="SMART" id="SM00387">
    <property type="entry name" value="HATPase_c"/>
    <property type="match status" value="1"/>
</dbReference>
<keyword evidence="8" id="KW-0175">Coiled coil</keyword>
<dbReference type="EC" id="2.7.13.3" evidence="2"/>
<dbReference type="PROSITE" id="PS50110">
    <property type="entry name" value="RESPONSE_REGULATORY"/>
    <property type="match status" value="1"/>
</dbReference>
<dbReference type="PANTHER" id="PTHR43711">
    <property type="entry name" value="TWO-COMPONENT HISTIDINE KINASE"/>
    <property type="match status" value="1"/>
</dbReference>
<evidence type="ECO:0000256" key="2">
    <source>
        <dbReference type="ARBA" id="ARBA00012438"/>
    </source>
</evidence>
<dbReference type="CDD" id="cd00075">
    <property type="entry name" value="HATPase"/>
    <property type="match status" value="1"/>
</dbReference>
<dbReference type="Gene3D" id="3.30.565.10">
    <property type="entry name" value="Histidine kinase-like ATPase, C-terminal domain"/>
    <property type="match status" value="1"/>
</dbReference>
<evidence type="ECO:0000256" key="6">
    <source>
        <dbReference type="ARBA" id="ARBA00023012"/>
    </source>
</evidence>
<dbReference type="SMART" id="SM00388">
    <property type="entry name" value="HisKA"/>
    <property type="match status" value="1"/>
</dbReference>
<dbReference type="Pfam" id="PF02518">
    <property type="entry name" value="HATPase_c"/>
    <property type="match status" value="1"/>
</dbReference>
<comment type="caution">
    <text evidence="12">The sequence shown here is derived from an EMBL/GenBank/DDBJ whole genome shotgun (WGS) entry which is preliminary data.</text>
</comment>
<dbReference type="CDD" id="cd00082">
    <property type="entry name" value="HisKA"/>
    <property type="match status" value="1"/>
</dbReference>
<evidence type="ECO:0000313" key="13">
    <source>
        <dbReference type="Proteomes" id="UP000680714"/>
    </source>
</evidence>
<protein>
    <recommendedName>
        <fullName evidence="2">histidine kinase</fullName>
        <ecNumber evidence="2">2.7.13.3</ecNumber>
    </recommendedName>
</protein>
<dbReference type="InterPro" id="IPR036097">
    <property type="entry name" value="HisK_dim/P_sf"/>
</dbReference>
<evidence type="ECO:0000256" key="4">
    <source>
        <dbReference type="ARBA" id="ARBA00022679"/>
    </source>
</evidence>
<gene>
    <name evidence="12" type="ORF">KEC16_15800</name>
</gene>
<evidence type="ECO:0000256" key="8">
    <source>
        <dbReference type="SAM" id="Coils"/>
    </source>
</evidence>
<organism evidence="12 13">
    <name type="scientific">Magnetospirillum sulfuroxidans</name>
    <dbReference type="NCBI Taxonomy" id="611300"/>
    <lineage>
        <taxon>Bacteria</taxon>
        <taxon>Pseudomonadati</taxon>
        <taxon>Pseudomonadota</taxon>
        <taxon>Alphaproteobacteria</taxon>
        <taxon>Rhodospirillales</taxon>
        <taxon>Rhodospirillaceae</taxon>
        <taxon>Magnetospirillum</taxon>
    </lineage>
</organism>
<accession>A0ABS5IFJ7</accession>
<dbReference type="EMBL" id="JAGTUF010000018">
    <property type="protein sequence ID" value="MBR9973187.1"/>
    <property type="molecule type" value="Genomic_DNA"/>
</dbReference>
<feature type="modified residue" description="4-aspartylphosphate" evidence="7">
    <location>
        <position position="78"/>
    </location>
</feature>
<keyword evidence="5 12" id="KW-0418">Kinase</keyword>
<keyword evidence="6" id="KW-0902">Two-component regulatory system</keyword>
<proteinExistence type="predicted"/>
<feature type="domain" description="Histidine kinase" evidence="10">
    <location>
        <begin position="216"/>
        <end position="428"/>
    </location>
</feature>
<evidence type="ECO:0000256" key="9">
    <source>
        <dbReference type="SAM" id="MobiDB-lite"/>
    </source>
</evidence>
<dbReference type="PROSITE" id="PS50109">
    <property type="entry name" value="HIS_KIN"/>
    <property type="match status" value="1"/>
</dbReference>